<name>A0AAV4SAJ7_9ARAC</name>
<evidence type="ECO:0000313" key="2">
    <source>
        <dbReference type="Proteomes" id="UP001054837"/>
    </source>
</evidence>
<reference evidence="1 2" key="1">
    <citation type="submission" date="2021-06" db="EMBL/GenBank/DDBJ databases">
        <title>Caerostris darwini draft genome.</title>
        <authorList>
            <person name="Kono N."/>
            <person name="Arakawa K."/>
        </authorList>
    </citation>
    <scope>NUCLEOTIDE SEQUENCE [LARGE SCALE GENOMIC DNA]</scope>
</reference>
<protein>
    <submittedName>
        <fullName evidence="1">Uncharacterized protein</fullName>
    </submittedName>
</protein>
<evidence type="ECO:0000313" key="1">
    <source>
        <dbReference type="EMBL" id="GIY30517.1"/>
    </source>
</evidence>
<proteinExistence type="predicted"/>
<organism evidence="1 2">
    <name type="scientific">Caerostris darwini</name>
    <dbReference type="NCBI Taxonomy" id="1538125"/>
    <lineage>
        <taxon>Eukaryota</taxon>
        <taxon>Metazoa</taxon>
        <taxon>Ecdysozoa</taxon>
        <taxon>Arthropoda</taxon>
        <taxon>Chelicerata</taxon>
        <taxon>Arachnida</taxon>
        <taxon>Araneae</taxon>
        <taxon>Araneomorphae</taxon>
        <taxon>Entelegynae</taxon>
        <taxon>Araneoidea</taxon>
        <taxon>Araneidae</taxon>
        <taxon>Caerostris</taxon>
    </lineage>
</organism>
<dbReference type="Proteomes" id="UP001054837">
    <property type="component" value="Unassembled WGS sequence"/>
</dbReference>
<comment type="caution">
    <text evidence="1">The sequence shown here is derived from an EMBL/GenBank/DDBJ whole genome shotgun (WGS) entry which is preliminary data.</text>
</comment>
<gene>
    <name evidence="1" type="ORF">CDAR_495451</name>
</gene>
<accession>A0AAV4SAJ7</accession>
<keyword evidence="2" id="KW-1185">Reference proteome</keyword>
<dbReference type="EMBL" id="BPLQ01007511">
    <property type="protein sequence ID" value="GIY30517.1"/>
    <property type="molecule type" value="Genomic_DNA"/>
</dbReference>
<sequence>MAAPLKVCIRAVPVVKLHKTVFSRIEKFKMAEEVQRLKRDDHRPLLQMKKFQQVSGELSSKWQQHLLRHSVMVLPMKSSTVSSAFMKSVGKKALCRTLAQH</sequence>
<dbReference type="AlphaFoldDB" id="A0AAV4SAJ7"/>